<keyword evidence="2" id="KW-1185">Reference proteome</keyword>
<dbReference type="RefSeq" id="WP_139425632.1">
    <property type="nucleotide sequence ID" value="NZ_CBCSFY010000005.1"/>
</dbReference>
<reference evidence="1 2" key="1">
    <citation type="submission" date="2020-05" db="EMBL/GenBank/DDBJ databases">
        <title>Complete genome sequencing of Campylobacter and Arcobacter type strains.</title>
        <authorList>
            <person name="Miller W.G."/>
            <person name="Yee E."/>
        </authorList>
    </citation>
    <scope>NUCLEOTIDE SEQUENCE [LARGE SCALE GENOMIC DNA]</scope>
    <source>
        <strain evidence="1 2">CCUG 73571</strain>
    </source>
</reference>
<gene>
    <name evidence="1" type="primary">cstI</name>
    <name evidence="1" type="ORF">CARM_1257</name>
</gene>
<evidence type="ECO:0000313" key="1">
    <source>
        <dbReference type="EMBL" id="QKF80152.1"/>
    </source>
</evidence>
<dbReference type="EMBL" id="CP053825">
    <property type="protein sequence ID" value="QKF80152.1"/>
    <property type="molecule type" value="Genomic_DNA"/>
</dbReference>
<dbReference type="GeneID" id="56587007"/>
<dbReference type="AlphaFoldDB" id="A0A7L5HPW2"/>
<dbReference type="Pfam" id="PF06002">
    <property type="entry name" value="CST-I"/>
    <property type="match status" value="1"/>
</dbReference>
<protein>
    <submittedName>
        <fullName evidence="1">Alpha-2,3-sialyltransferase</fullName>
    </submittedName>
</protein>
<dbReference type="Gene3D" id="3.90.1480.10">
    <property type="entry name" value="Alpha-2,3-sialyltransferase"/>
    <property type="match status" value="1"/>
</dbReference>
<name>A0A7L5HPW2_9BACT</name>
<dbReference type="KEGG" id="carm:CARM_1257"/>
<dbReference type="SUPFAM" id="SSF102414">
    <property type="entry name" value="Alpha-2,3/8-sialyltransferase CstII"/>
    <property type="match status" value="1"/>
</dbReference>
<keyword evidence="1" id="KW-0808">Transferase</keyword>
<dbReference type="InterPro" id="IPR036715">
    <property type="entry name" value="A-2_3-sialylTrfase_sf"/>
</dbReference>
<evidence type="ECO:0000313" key="2">
    <source>
        <dbReference type="Proteomes" id="UP000509246"/>
    </source>
</evidence>
<dbReference type="GO" id="GO:0016757">
    <property type="term" value="F:glycosyltransferase activity"/>
    <property type="evidence" value="ECO:0007669"/>
    <property type="project" value="UniProtKB-KW"/>
</dbReference>
<sequence length="283" mass="33682">MKEAVVVAGNGPSIEEIDYSLLPLDYDVFRCNHFYLEEKYYLGRKIKASFFIIREFFEQYYMMQKLIQNGDYECENIVCKMYNFQDRKEKIFRENFKYFFPLATNGYDVYFSKLTELSAIIDFDVCYNFARAEMLTGTYAICCAVACGYKKIYIAGMDFYEQGNSHFYSTYKYDLKSSNIHHKNKDIEIIRFLQKKYNVKIYSICPRSPINEFISLAKDINNNTYNPMAKPQEAIKTKLFPSEKAIKRYKKMYLLSNSFVKFVYDVLKTPSVIKKYFSKKYSR</sequence>
<proteinExistence type="predicted"/>
<dbReference type="Proteomes" id="UP000509246">
    <property type="component" value="Chromosome"/>
</dbReference>
<dbReference type="InterPro" id="IPR009251">
    <property type="entry name" value="A-2_3-sialyltransferase"/>
</dbReference>
<keyword evidence="1" id="KW-0328">Glycosyltransferase</keyword>
<accession>A0A7L5HPW2</accession>
<organism evidence="1 2">
    <name type="scientific">Campylobacter armoricus</name>
    <dbReference type="NCBI Taxonomy" id="2505970"/>
    <lineage>
        <taxon>Bacteria</taxon>
        <taxon>Pseudomonadati</taxon>
        <taxon>Campylobacterota</taxon>
        <taxon>Epsilonproteobacteria</taxon>
        <taxon>Campylobacterales</taxon>
        <taxon>Campylobacteraceae</taxon>
        <taxon>Campylobacter</taxon>
    </lineage>
</organism>